<reference evidence="6" key="1">
    <citation type="journal article" date="2019" name="Int. J. Syst. Evol. Microbiol.">
        <title>The Global Catalogue of Microorganisms (GCM) 10K type strain sequencing project: providing services to taxonomists for standard genome sequencing and annotation.</title>
        <authorList>
            <consortium name="The Broad Institute Genomics Platform"/>
            <consortium name="The Broad Institute Genome Sequencing Center for Infectious Disease"/>
            <person name="Wu L."/>
            <person name="Ma J."/>
        </authorList>
    </citation>
    <scope>NUCLEOTIDE SEQUENCE [LARGE SCALE GENOMIC DNA]</scope>
    <source>
        <strain evidence="6">CCUG 60023</strain>
    </source>
</reference>
<feature type="domain" description="Carbohydrate kinase PfkB" evidence="4">
    <location>
        <begin position="32"/>
        <end position="273"/>
    </location>
</feature>
<proteinExistence type="predicted"/>
<evidence type="ECO:0000256" key="3">
    <source>
        <dbReference type="ARBA" id="ARBA00022777"/>
    </source>
</evidence>
<evidence type="ECO:0000256" key="2">
    <source>
        <dbReference type="ARBA" id="ARBA00022723"/>
    </source>
</evidence>
<keyword evidence="2" id="KW-0479">Metal-binding</keyword>
<dbReference type="Proteomes" id="UP001597101">
    <property type="component" value="Unassembled WGS sequence"/>
</dbReference>
<keyword evidence="1" id="KW-0808">Transferase</keyword>
<accession>A0ABW3FHY3</accession>
<dbReference type="EMBL" id="JBHTJV010000026">
    <property type="protein sequence ID" value="MFD0918107.1"/>
    <property type="molecule type" value="Genomic_DNA"/>
</dbReference>
<gene>
    <name evidence="5" type="ORF">ACFQ14_17015</name>
</gene>
<dbReference type="InterPro" id="IPR002173">
    <property type="entry name" value="Carboh/pur_kinase_PfkB_CS"/>
</dbReference>
<dbReference type="InterPro" id="IPR029056">
    <property type="entry name" value="Ribokinase-like"/>
</dbReference>
<protein>
    <submittedName>
        <fullName evidence="5">PfkB family carbohydrate kinase</fullName>
    </submittedName>
</protein>
<dbReference type="Pfam" id="PF00294">
    <property type="entry name" value="PfkB"/>
    <property type="match status" value="1"/>
</dbReference>
<dbReference type="InterPro" id="IPR011611">
    <property type="entry name" value="PfkB_dom"/>
</dbReference>
<evidence type="ECO:0000313" key="5">
    <source>
        <dbReference type="EMBL" id="MFD0918107.1"/>
    </source>
</evidence>
<dbReference type="RefSeq" id="WP_377213952.1">
    <property type="nucleotide sequence ID" value="NZ_JBHTJV010000026.1"/>
</dbReference>
<dbReference type="PANTHER" id="PTHR42909:SF1">
    <property type="entry name" value="CARBOHYDRATE KINASE PFKB DOMAIN-CONTAINING PROTEIN"/>
    <property type="match status" value="1"/>
</dbReference>
<name>A0ABW3FHY3_9HYPH</name>
<evidence type="ECO:0000259" key="4">
    <source>
        <dbReference type="Pfam" id="PF00294"/>
    </source>
</evidence>
<sequence>MTTTLSPFVFFGASHVDRLGWASEPILSGRSTPGRFQERVGGAALNTASLLAACGCHITLHSILGEDAAADMVCEEVARRRVTLLAQSGEQTAQYTAILDHDGDLVAALADMAIYDGFSAPEASTSGWSVIDTNLPEQALETIAANAEQLCALGVSVAKIGKLQKLIANIDLLFANEGEALALAQGAITVEEALQQLSKQGLKSAVISAGQNPVWMLENGKITRQPVSQFSAIKDVTGAGDALAALTLFELSSGKSLCDAAITGIKASQLILSIDGPYRADIGQALGLAAPVVL</sequence>
<dbReference type="Gene3D" id="3.40.1190.20">
    <property type="match status" value="1"/>
</dbReference>
<comment type="caution">
    <text evidence="5">The sequence shown here is derived from an EMBL/GenBank/DDBJ whole genome shotgun (WGS) entry which is preliminary data.</text>
</comment>
<evidence type="ECO:0000313" key="6">
    <source>
        <dbReference type="Proteomes" id="UP001597101"/>
    </source>
</evidence>
<dbReference type="SUPFAM" id="SSF53613">
    <property type="entry name" value="Ribokinase-like"/>
    <property type="match status" value="1"/>
</dbReference>
<keyword evidence="6" id="KW-1185">Reference proteome</keyword>
<dbReference type="PROSITE" id="PS00583">
    <property type="entry name" value="PFKB_KINASES_1"/>
    <property type="match status" value="1"/>
</dbReference>
<dbReference type="PANTHER" id="PTHR42909">
    <property type="entry name" value="ZGC:136858"/>
    <property type="match status" value="1"/>
</dbReference>
<organism evidence="5 6">
    <name type="scientific">Pseudahrensia aquimaris</name>
    <dbReference type="NCBI Taxonomy" id="744461"/>
    <lineage>
        <taxon>Bacteria</taxon>
        <taxon>Pseudomonadati</taxon>
        <taxon>Pseudomonadota</taxon>
        <taxon>Alphaproteobacteria</taxon>
        <taxon>Hyphomicrobiales</taxon>
        <taxon>Ahrensiaceae</taxon>
        <taxon>Pseudahrensia</taxon>
    </lineage>
</organism>
<keyword evidence="3 5" id="KW-0418">Kinase</keyword>
<dbReference type="GO" id="GO:0016301">
    <property type="term" value="F:kinase activity"/>
    <property type="evidence" value="ECO:0007669"/>
    <property type="project" value="UniProtKB-KW"/>
</dbReference>
<evidence type="ECO:0000256" key="1">
    <source>
        <dbReference type="ARBA" id="ARBA00022679"/>
    </source>
</evidence>